<protein>
    <submittedName>
        <fullName evidence="1">Uncharacterized protein</fullName>
    </submittedName>
</protein>
<organism evidence="1 2">
    <name type="scientific">Auriscalpium vulgare</name>
    <dbReference type="NCBI Taxonomy" id="40419"/>
    <lineage>
        <taxon>Eukaryota</taxon>
        <taxon>Fungi</taxon>
        <taxon>Dikarya</taxon>
        <taxon>Basidiomycota</taxon>
        <taxon>Agaricomycotina</taxon>
        <taxon>Agaricomycetes</taxon>
        <taxon>Russulales</taxon>
        <taxon>Auriscalpiaceae</taxon>
        <taxon>Auriscalpium</taxon>
    </lineage>
</organism>
<keyword evidence="2" id="KW-1185">Reference proteome</keyword>
<comment type="caution">
    <text evidence="1">The sequence shown here is derived from an EMBL/GenBank/DDBJ whole genome shotgun (WGS) entry which is preliminary data.</text>
</comment>
<proteinExistence type="predicted"/>
<reference evidence="1" key="1">
    <citation type="submission" date="2021-02" db="EMBL/GenBank/DDBJ databases">
        <authorList>
            <consortium name="DOE Joint Genome Institute"/>
            <person name="Ahrendt S."/>
            <person name="Looney B.P."/>
            <person name="Miyauchi S."/>
            <person name="Morin E."/>
            <person name="Drula E."/>
            <person name="Courty P.E."/>
            <person name="Chicoki N."/>
            <person name="Fauchery L."/>
            <person name="Kohler A."/>
            <person name="Kuo A."/>
            <person name="Labutti K."/>
            <person name="Pangilinan J."/>
            <person name="Lipzen A."/>
            <person name="Riley R."/>
            <person name="Andreopoulos W."/>
            <person name="He G."/>
            <person name="Johnson J."/>
            <person name="Barry K.W."/>
            <person name="Grigoriev I.V."/>
            <person name="Nagy L."/>
            <person name="Hibbett D."/>
            <person name="Henrissat B."/>
            <person name="Matheny P.B."/>
            <person name="Labbe J."/>
            <person name="Martin F."/>
        </authorList>
    </citation>
    <scope>NUCLEOTIDE SEQUENCE</scope>
    <source>
        <strain evidence="1">FP105234-sp</strain>
    </source>
</reference>
<gene>
    <name evidence="1" type="ORF">FA95DRAFT_1614232</name>
</gene>
<dbReference type="Proteomes" id="UP000814033">
    <property type="component" value="Unassembled WGS sequence"/>
</dbReference>
<reference evidence="1" key="2">
    <citation type="journal article" date="2022" name="New Phytol.">
        <title>Evolutionary transition to the ectomycorrhizal habit in the genomes of a hyperdiverse lineage of mushroom-forming fungi.</title>
        <authorList>
            <person name="Looney B."/>
            <person name="Miyauchi S."/>
            <person name="Morin E."/>
            <person name="Drula E."/>
            <person name="Courty P.E."/>
            <person name="Kohler A."/>
            <person name="Kuo A."/>
            <person name="LaButti K."/>
            <person name="Pangilinan J."/>
            <person name="Lipzen A."/>
            <person name="Riley R."/>
            <person name="Andreopoulos W."/>
            <person name="He G."/>
            <person name="Johnson J."/>
            <person name="Nolan M."/>
            <person name="Tritt A."/>
            <person name="Barry K.W."/>
            <person name="Grigoriev I.V."/>
            <person name="Nagy L.G."/>
            <person name="Hibbett D."/>
            <person name="Henrissat B."/>
            <person name="Matheny P.B."/>
            <person name="Labbe J."/>
            <person name="Martin F.M."/>
        </authorList>
    </citation>
    <scope>NUCLEOTIDE SEQUENCE</scope>
    <source>
        <strain evidence="1">FP105234-sp</strain>
    </source>
</reference>
<dbReference type="EMBL" id="MU276978">
    <property type="protein sequence ID" value="KAI0037415.1"/>
    <property type="molecule type" value="Genomic_DNA"/>
</dbReference>
<evidence type="ECO:0000313" key="2">
    <source>
        <dbReference type="Proteomes" id="UP000814033"/>
    </source>
</evidence>
<accession>A0ACB8R0I5</accession>
<name>A0ACB8R0I5_9AGAM</name>
<sequence>MANRIIINPYDQQAPQYRPEIITRAVVGAETQDEARTRLLDLWNDNNLLERAAWDAQVAADKVAKDAAAAQVAATKAQEKKLADEEAEKRRPPYPAFNPKGMVGDSREFRPSDTAINLLRAGKYAPLFYFTREGRQSYGSSTSSNAAEALEELLSLVRKDGDFVVQPSAVKIKPGEEDQHLSVLQVSSGLRNLIDTMVQLRCPSEHTDALEQFLWRWTNHRSHGDKHGSDVLIRYQAYVRKRWHDSLALPRIEDRTNISLWNDKLFDELKADYRDEMFTSVVDRSVLPS</sequence>
<evidence type="ECO:0000313" key="1">
    <source>
        <dbReference type="EMBL" id="KAI0037415.1"/>
    </source>
</evidence>